<dbReference type="GeneID" id="105266160"/>
<dbReference type="GO" id="GO:0008440">
    <property type="term" value="F:inositol-1,4,5-trisphosphate 3-kinase activity"/>
    <property type="evidence" value="ECO:0007669"/>
    <property type="project" value="TreeGrafter"/>
</dbReference>
<dbReference type="GO" id="GO:0005524">
    <property type="term" value="F:ATP binding"/>
    <property type="evidence" value="ECO:0007669"/>
    <property type="project" value="UniProtKB-KW"/>
</dbReference>
<dbReference type="CTD" id="33236"/>
<sequence>MTDETMNLPSGMRWLASQVAGHHSDLTKNRISMIETDNGCVLKAGQREDLQLREVSFYENIKNSNESLYNELSMLTPKYYGTRELELGERRIEFIILEDMTVGMTEPCVMDVKIGERTWDPLATREKRAAEEMKYVDSKKAYGFCIPGFQVYDLSTRNLRKFGKDYGKTLNKDTIVDAFRIFLNAEDDSNKCGILLEKLINRLNKIKDFSRKQKTLRFYSSSILITYDANYLRRRAEELSCSPENKSSLTEECAEEMDWVRVRMIDFTHIFPAEEETLDTNYLRGITNLVQVLESFLK</sequence>
<evidence type="ECO:0000256" key="8">
    <source>
        <dbReference type="RuleBase" id="RU363090"/>
    </source>
</evidence>
<dbReference type="Pfam" id="PF03770">
    <property type="entry name" value="IPK"/>
    <property type="match status" value="1"/>
</dbReference>
<dbReference type="AlphaFoldDB" id="A0A9R1T417"/>
<keyword evidence="3" id="KW-0547">Nucleotide-binding</keyword>
<comment type="catalytic activity">
    <reaction evidence="6">
        <text>1D-myo-inositol 1,4,5-trisphosphate + 2 ATP = 1D-myo-inositol 1,3,4,5,6-pentakisphosphate + 2 ADP + 2 H(+)</text>
        <dbReference type="Rhea" id="RHEA:32359"/>
        <dbReference type="ChEBI" id="CHEBI:15378"/>
        <dbReference type="ChEBI" id="CHEBI:30616"/>
        <dbReference type="ChEBI" id="CHEBI:57733"/>
        <dbReference type="ChEBI" id="CHEBI:203600"/>
        <dbReference type="ChEBI" id="CHEBI:456216"/>
        <dbReference type="EC" id="2.7.1.151"/>
    </reaction>
</comment>
<dbReference type="RefSeq" id="XP_011302409.1">
    <property type="nucleotide sequence ID" value="XM_011304107.1"/>
</dbReference>
<dbReference type="GO" id="GO:0032958">
    <property type="term" value="P:inositol phosphate biosynthetic process"/>
    <property type="evidence" value="ECO:0007669"/>
    <property type="project" value="InterPro"/>
</dbReference>
<evidence type="ECO:0000313" key="9">
    <source>
        <dbReference type="Proteomes" id="UP000694866"/>
    </source>
</evidence>
<gene>
    <name evidence="10" type="primary">Ipk2</name>
</gene>
<protein>
    <recommendedName>
        <fullName evidence="8">Kinase</fullName>
        <ecNumber evidence="8">2.7.-.-</ecNumber>
    </recommendedName>
</protein>
<comment type="similarity">
    <text evidence="1 8">Belongs to the inositol phosphokinase (IPK) family.</text>
</comment>
<dbReference type="Proteomes" id="UP000694866">
    <property type="component" value="Unplaced"/>
</dbReference>
<keyword evidence="2 8" id="KW-0808">Transferase</keyword>
<dbReference type="PANTHER" id="PTHR12400">
    <property type="entry name" value="INOSITOL POLYPHOSPHATE KINASE"/>
    <property type="match status" value="1"/>
</dbReference>
<evidence type="ECO:0000256" key="1">
    <source>
        <dbReference type="ARBA" id="ARBA00007374"/>
    </source>
</evidence>
<dbReference type="EC" id="2.7.-.-" evidence="8"/>
<name>A0A9R1T417_9HYME</name>
<evidence type="ECO:0000256" key="6">
    <source>
        <dbReference type="ARBA" id="ARBA00036164"/>
    </source>
</evidence>
<dbReference type="GO" id="GO:0051765">
    <property type="term" value="F:inositol tetrakisphosphate kinase activity"/>
    <property type="evidence" value="ECO:0007669"/>
    <property type="project" value="TreeGrafter"/>
</dbReference>
<reference evidence="10" key="1">
    <citation type="submission" date="2025-08" db="UniProtKB">
        <authorList>
            <consortium name="RefSeq"/>
        </authorList>
    </citation>
    <scope>IDENTIFICATION</scope>
    <source>
        <strain evidence="10">USDA-PBARC FA_bdor</strain>
        <tissue evidence="10">Whole organism</tissue>
    </source>
</reference>
<dbReference type="GO" id="GO:0005737">
    <property type="term" value="C:cytoplasm"/>
    <property type="evidence" value="ECO:0007669"/>
    <property type="project" value="TreeGrafter"/>
</dbReference>
<organism evidence="9 10">
    <name type="scientific">Fopius arisanus</name>
    <dbReference type="NCBI Taxonomy" id="64838"/>
    <lineage>
        <taxon>Eukaryota</taxon>
        <taxon>Metazoa</taxon>
        <taxon>Ecdysozoa</taxon>
        <taxon>Arthropoda</taxon>
        <taxon>Hexapoda</taxon>
        <taxon>Insecta</taxon>
        <taxon>Pterygota</taxon>
        <taxon>Neoptera</taxon>
        <taxon>Endopterygota</taxon>
        <taxon>Hymenoptera</taxon>
        <taxon>Apocrita</taxon>
        <taxon>Ichneumonoidea</taxon>
        <taxon>Braconidae</taxon>
        <taxon>Opiinae</taxon>
        <taxon>Fopius</taxon>
    </lineage>
</organism>
<evidence type="ECO:0000256" key="4">
    <source>
        <dbReference type="ARBA" id="ARBA00022777"/>
    </source>
</evidence>
<dbReference type="Gene3D" id="3.30.470.160">
    <property type="entry name" value="Inositol polyphosphate kinase"/>
    <property type="match status" value="1"/>
</dbReference>
<proteinExistence type="inferred from homology"/>
<dbReference type="KEGG" id="fas:105266160"/>
<evidence type="ECO:0000256" key="7">
    <source>
        <dbReference type="ARBA" id="ARBA00036525"/>
    </source>
</evidence>
<accession>A0A9R1T417</accession>
<dbReference type="InterPro" id="IPR005522">
    <property type="entry name" value="IPK"/>
</dbReference>
<dbReference type="GO" id="GO:0005634">
    <property type="term" value="C:nucleus"/>
    <property type="evidence" value="ECO:0007669"/>
    <property type="project" value="TreeGrafter"/>
</dbReference>
<keyword evidence="9" id="KW-1185">Reference proteome</keyword>
<dbReference type="PANTHER" id="PTHR12400:SF51">
    <property type="entry name" value="INOSITOL POLYPHOSPHATE MULTIKINASE"/>
    <property type="match status" value="1"/>
</dbReference>
<comment type="catalytic activity">
    <reaction evidence="7">
        <text>1D-myo-inositol 1,3,4,6-tetrakisphosphate + ATP = 1D-myo-inositol 1,3,4,5,6-pentakisphosphate + ADP + H(+)</text>
        <dbReference type="Rhea" id="RHEA:12717"/>
        <dbReference type="ChEBI" id="CHEBI:15378"/>
        <dbReference type="ChEBI" id="CHEBI:30616"/>
        <dbReference type="ChEBI" id="CHEBI:57660"/>
        <dbReference type="ChEBI" id="CHEBI:57733"/>
        <dbReference type="ChEBI" id="CHEBI:456216"/>
        <dbReference type="EC" id="2.7.1.140"/>
    </reaction>
</comment>
<evidence type="ECO:0000256" key="3">
    <source>
        <dbReference type="ARBA" id="ARBA00022741"/>
    </source>
</evidence>
<evidence type="ECO:0000256" key="5">
    <source>
        <dbReference type="ARBA" id="ARBA00022840"/>
    </source>
</evidence>
<dbReference type="SUPFAM" id="SSF56104">
    <property type="entry name" value="SAICAR synthase-like"/>
    <property type="match status" value="1"/>
</dbReference>
<keyword evidence="5" id="KW-0067">ATP-binding</keyword>
<evidence type="ECO:0000256" key="2">
    <source>
        <dbReference type="ARBA" id="ARBA00022679"/>
    </source>
</evidence>
<dbReference type="InterPro" id="IPR038286">
    <property type="entry name" value="IPK_sf"/>
</dbReference>
<keyword evidence="4 8" id="KW-0418">Kinase</keyword>
<dbReference type="OrthoDB" id="5958943at2759"/>
<evidence type="ECO:0000313" key="10">
    <source>
        <dbReference type="RefSeq" id="XP_011302409.1"/>
    </source>
</evidence>